<evidence type="ECO:0000256" key="3">
    <source>
        <dbReference type="ARBA" id="ARBA00035112"/>
    </source>
</evidence>
<sequence length="223" mass="25548">MFDFRMPSPNRHAYAVLSHEEGLDTDKQTRRSPSNFARFTGWFIWLLTISGISGVSFYAGRRSTYISQKGGIQLRPITRVLEYDQKYGTPGLGSSTAWRALIPNHGGFFNHPTLAPHRSTFSVFHQLKCLNGMREGYWALWSALNEERMIEADEMPEMSTPQDIIHCSDFLRQVLLCQPDLTLEVKNLTDEAVEGFGTERVCRDYEELIGFVGEWEDWGARES</sequence>
<reference evidence="5" key="1">
    <citation type="submission" date="2021-07" db="EMBL/GenBank/DDBJ databases">
        <authorList>
            <person name="Durling M."/>
        </authorList>
    </citation>
    <scope>NUCLEOTIDE SEQUENCE</scope>
</reference>
<dbReference type="Proteomes" id="UP000701801">
    <property type="component" value="Unassembled WGS sequence"/>
</dbReference>
<evidence type="ECO:0000256" key="4">
    <source>
        <dbReference type="SAM" id="Phobius"/>
    </source>
</evidence>
<evidence type="ECO:0000313" key="6">
    <source>
        <dbReference type="Proteomes" id="UP000701801"/>
    </source>
</evidence>
<comment type="similarity">
    <text evidence="3">Belongs to the ustYa family.</text>
</comment>
<keyword evidence="4" id="KW-0472">Membrane</keyword>
<comment type="caution">
    <text evidence="5">The sequence shown here is derived from an EMBL/GenBank/DDBJ whole genome shotgun (WGS) entry which is preliminary data.</text>
</comment>
<dbReference type="InterPro" id="IPR021765">
    <property type="entry name" value="UstYa-like"/>
</dbReference>
<keyword evidence="6" id="KW-1185">Reference proteome</keyword>
<dbReference type="OrthoDB" id="3687641at2759"/>
<feature type="transmembrane region" description="Helical" evidence="4">
    <location>
        <begin position="39"/>
        <end position="59"/>
    </location>
</feature>
<dbReference type="GO" id="GO:0043386">
    <property type="term" value="P:mycotoxin biosynthetic process"/>
    <property type="evidence" value="ECO:0007669"/>
    <property type="project" value="InterPro"/>
</dbReference>
<evidence type="ECO:0000313" key="5">
    <source>
        <dbReference type="EMBL" id="CAG8976372.1"/>
    </source>
</evidence>
<evidence type="ECO:0000256" key="2">
    <source>
        <dbReference type="ARBA" id="ARBA00023002"/>
    </source>
</evidence>
<protein>
    <submittedName>
        <fullName evidence="5">Uncharacterized protein</fullName>
    </submittedName>
</protein>
<name>A0A9N9LPT0_9HELO</name>
<keyword evidence="4" id="KW-0812">Transmembrane</keyword>
<keyword evidence="4" id="KW-1133">Transmembrane helix</keyword>
<accession>A0A9N9LPT0</accession>
<gene>
    <name evidence="5" type="ORF">HYALB_00006145</name>
</gene>
<dbReference type="PANTHER" id="PTHR33365:SF11">
    <property type="entry name" value="TAT PATHWAY SIGNAL SEQUENCE"/>
    <property type="match status" value="1"/>
</dbReference>
<comment type="pathway">
    <text evidence="1">Mycotoxin biosynthesis.</text>
</comment>
<dbReference type="EMBL" id="CAJVRM010000173">
    <property type="protein sequence ID" value="CAG8976372.1"/>
    <property type="molecule type" value="Genomic_DNA"/>
</dbReference>
<dbReference type="Pfam" id="PF11807">
    <property type="entry name" value="UstYa"/>
    <property type="match status" value="1"/>
</dbReference>
<dbReference type="PANTHER" id="PTHR33365">
    <property type="entry name" value="YALI0B05434P"/>
    <property type="match status" value="1"/>
</dbReference>
<proteinExistence type="inferred from homology"/>
<dbReference type="GO" id="GO:0016491">
    <property type="term" value="F:oxidoreductase activity"/>
    <property type="evidence" value="ECO:0007669"/>
    <property type="project" value="UniProtKB-KW"/>
</dbReference>
<organism evidence="5 6">
    <name type="scientific">Hymenoscyphus albidus</name>
    <dbReference type="NCBI Taxonomy" id="595503"/>
    <lineage>
        <taxon>Eukaryota</taxon>
        <taxon>Fungi</taxon>
        <taxon>Dikarya</taxon>
        <taxon>Ascomycota</taxon>
        <taxon>Pezizomycotina</taxon>
        <taxon>Leotiomycetes</taxon>
        <taxon>Helotiales</taxon>
        <taxon>Helotiaceae</taxon>
        <taxon>Hymenoscyphus</taxon>
    </lineage>
</organism>
<evidence type="ECO:0000256" key="1">
    <source>
        <dbReference type="ARBA" id="ARBA00004685"/>
    </source>
</evidence>
<dbReference type="AlphaFoldDB" id="A0A9N9LPT0"/>
<keyword evidence="2" id="KW-0560">Oxidoreductase</keyword>